<evidence type="ECO:0000259" key="6">
    <source>
        <dbReference type="PROSITE" id="PS50888"/>
    </source>
</evidence>
<evidence type="ECO:0000313" key="7">
    <source>
        <dbReference type="EMBL" id="KAK7316853.1"/>
    </source>
</evidence>
<gene>
    <name evidence="7" type="ORF">RJT34_00609</name>
</gene>
<dbReference type="InterPro" id="IPR011598">
    <property type="entry name" value="bHLH_dom"/>
</dbReference>
<dbReference type="SUPFAM" id="SSF47459">
    <property type="entry name" value="HLH, helix-loop-helix DNA-binding domain"/>
    <property type="match status" value="1"/>
</dbReference>
<evidence type="ECO:0000256" key="1">
    <source>
        <dbReference type="ARBA" id="ARBA00004123"/>
    </source>
</evidence>
<dbReference type="CDD" id="cd18919">
    <property type="entry name" value="bHLH_AtBPE_like"/>
    <property type="match status" value="1"/>
</dbReference>
<dbReference type="Gene3D" id="4.10.280.10">
    <property type="entry name" value="Helix-loop-helix DNA-binding domain"/>
    <property type="match status" value="1"/>
</dbReference>
<dbReference type="Proteomes" id="UP001359559">
    <property type="component" value="Unassembled WGS sequence"/>
</dbReference>
<dbReference type="GO" id="GO:0003700">
    <property type="term" value="F:DNA-binding transcription factor activity"/>
    <property type="evidence" value="ECO:0007669"/>
    <property type="project" value="TreeGrafter"/>
</dbReference>
<dbReference type="EMBL" id="JAYKXN010000001">
    <property type="protein sequence ID" value="KAK7316853.1"/>
    <property type="molecule type" value="Genomic_DNA"/>
</dbReference>
<evidence type="ECO:0000313" key="8">
    <source>
        <dbReference type="Proteomes" id="UP001359559"/>
    </source>
</evidence>
<dbReference type="SMART" id="SM00353">
    <property type="entry name" value="HLH"/>
    <property type="match status" value="1"/>
</dbReference>
<comment type="subcellular location">
    <subcellularLocation>
        <location evidence="1">Nucleus</location>
    </subcellularLocation>
</comment>
<dbReference type="GO" id="GO:0046983">
    <property type="term" value="F:protein dimerization activity"/>
    <property type="evidence" value="ECO:0007669"/>
    <property type="project" value="InterPro"/>
</dbReference>
<accession>A0AAN9KIG1</accession>
<dbReference type="FunFam" id="4.10.280.10:FF:000002">
    <property type="entry name" value="Basic helix-loop-helix transcription factor"/>
    <property type="match status" value="1"/>
</dbReference>
<dbReference type="InterPro" id="IPR036638">
    <property type="entry name" value="HLH_DNA-bd_sf"/>
</dbReference>
<dbReference type="PANTHER" id="PTHR12565:SF431">
    <property type="entry name" value="TRANSCRIPTION FACTOR BHLH137"/>
    <property type="match status" value="1"/>
</dbReference>
<organism evidence="7 8">
    <name type="scientific">Clitoria ternatea</name>
    <name type="common">Butterfly pea</name>
    <dbReference type="NCBI Taxonomy" id="43366"/>
    <lineage>
        <taxon>Eukaryota</taxon>
        <taxon>Viridiplantae</taxon>
        <taxon>Streptophyta</taxon>
        <taxon>Embryophyta</taxon>
        <taxon>Tracheophyta</taxon>
        <taxon>Spermatophyta</taxon>
        <taxon>Magnoliopsida</taxon>
        <taxon>eudicotyledons</taxon>
        <taxon>Gunneridae</taxon>
        <taxon>Pentapetalae</taxon>
        <taxon>rosids</taxon>
        <taxon>fabids</taxon>
        <taxon>Fabales</taxon>
        <taxon>Fabaceae</taxon>
        <taxon>Papilionoideae</taxon>
        <taxon>50 kb inversion clade</taxon>
        <taxon>NPAAA clade</taxon>
        <taxon>indigoferoid/millettioid clade</taxon>
        <taxon>Phaseoleae</taxon>
        <taxon>Clitoria</taxon>
    </lineage>
</organism>
<keyword evidence="3" id="KW-0804">Transcription</keyword>
<dbReference type="Pfam" id="PF00010">
    <property type="entry name" value="HLH"/>
    <property type="match status" value="1"/>
</dbReference>
<keyword evidence="8" id="KW-1185">Reference proteome</keyword>
<protein>
    <recommendedName>
        <fullName evidence="6">BHLH domain-containing protein</fullName>
    </recommendedName>
</protein>
<proteinExistence type="predicted"/>
<keyword evidence="4" id="KW-0539">Nucleus</keyword>
<feature type="region of interest" description="Disordered" evidence="5">
    <location>
        <begin position="250"/>
        <end position="276"/>
    </location>
</feature>
<name>A0AAN9KIG1_CLITE</name>
<dbReference type="AlphaFoldDB" id="A0AAN9KIG1"/>
<dbReference type="PROSITE" id="PS50888">
    <property type="entry name" value="BHLH"/>
    <property type="match status" value="1"/>
</dbReference>
<dbReference type="GO" id="GO:0005634">
    <property type="term" value="C:nucleus"/>
    <property type="evidence" value="ECO:0007669"/>
    <property type="project" value="UniProtKB-SubCell"/>
</dbReference>
<evidence type="ECO:0000256" key="5">
    <source>
        <dbReference type="SAM" id="MobiDB-lite"/>
    </source>
</evidence>
<feature type="compositionally biased region" description="Polar residues" evidence="5">
    <location>
        <begin position="45"/>
        <end position="75"/>
    </location>
</feature>
<feature type="compositionally biased region" description="Basic and acidic residues" evidence="5">
    <location>
        <begin position="130"/>
        <end position="148"/>
    </location>
</feature>
<sequence length="344" mass="38731">MATFPYQYHPFLVDPTTFLSNTNTSPLPPQFPLHQETSFNVTNQDTSCVDHSSKNITISDNEPSVTKNLSPQSSVVLDKLETGEQVTQKVTPMEKKRRTRNGPSLNSPQAKEAGNEGRNNRKQRKSNGGVKEEEKGKAEKKDQRKCPEEPPTGYIHVRARRGQATDSHSLAERVRREKISERMKVLQRLVPGCDKVTGKALMLDEIINYVQSLQNQVEFLSMKLASVNPMFYDLTTDLEGLLVRPEKLNSMTSPSQPSPLPSVSHCNSPNQATTFADTTTMSTPTNIFHTANDFLLDNSASFFLQGQRSNVFCEDTGSQFWDAEDQRQKFLHPYVFSNNLCSFH</sequence>
<keyword evidence="2" id="KW-0805">Transcription regulation</keyword>
<comment type="caution">
    <text evidence="7">The sequence shown here is derived from an EMBL/GenBank/DDBJ whole genome shotgun (WGS) entry which is preliminary data.</text>
</comment>
<reference evidence="7 8" key="1">
    <citation type="submission" date="2024-01" db="EMBL/GenBank/DDBJ databases">
        <title>The genomes of 5 underutilized Papilionoideae crops provide insights into root nodulation and disease resistance.</title>
        <authorList>
            <person name="Yuan L."/>
        </authorList>
    </citation>
    <scope>NUCLEOTIDE SEQUENCE [LARGE SCALE GENOMIC DNA]</scope>
    <source>
        <strain evidence="7">LY-2023</strain>
        <tissue evidence="7">Leaf</tissue>
    </source>
</reference>
<feature type="domain" description="BHLH" evidence="6">
    <location>
        <begin position="163"/>
        <end position="213"/>
    </location>
</feature>
<feature type="region of interest" description="Disordered" evidence="5">
    <location>
        <begin position="45"/>
        <end position="171"/>
    </location>
</feature>
<evidence type="ECO:0000256" key="2">
    <source>
        <dbReference type="ARBA" id="ARBA00023015"/>
    </source>
</evidence>
<evidence type="ECO:0000256" key="4">
    <source>
        <dbReference type="ARBA" id="ARBA00023242"/>
    </source>
</evidence>
<evidence type="ECO:0000256" key="3">
    <source>
        <dbReference type="ARBA" id="ARBA00023163"/>
    </source>
</evidence>
<dbReference type="InterPro" id="IPR024097">
    <property type="entry name" value="bHLH_ZIP_TF"/>
</dbReference>
<dbReference type="PANTHER" id="PTHR12565">
    <property type="entry name" value="STEROL REGULATORY ELEMENT-BINDING PROTEIN"/>
    <property type="match status" value="1"/>
</dbReference>